<gene>
    <name evidence="1" type="ORF">CD32_11630</name>
</gene>
<dbReference type="Proteomes" id="UP000030437">
    <property type="component" value="Unassembled WGS sequence"/>
</dbReference>
<evidence type="ECO:0000313" key="2">
    <source>
        <dbReference type="Proteomes" id="UP000030437"/>
    </source>
</evidence>
<name>A0A0A3JB57_9BACI</name>
<evidence type="ECO:0000313" key="1">
    <source>
        <dbReference type="EMBL" id="KGR84252.1"/>
    </source>
</evidence>
<dbReference type="EMBL" id="JPVP01000056">
    <property type="protein sequence ID" value="KGR84252.1"/>
    <property type="molecule type" value="Genomic_DNA"/>
</dbReference>
<protein>
    <submittedName>
        <fullName evidence="1">Uncharacterized protein</fullName>
    </submittedName>
</protein>
<proteinExistence type="predicted"/>
<accession>A0A0A3JB57</accession>
<comment type="caution">
    <text evidence="1">The sequence shown here is derived from an EMBL/GenBank/DDBJ whole genome shotgun (WGS) entry which is preliminary data.</text>
</comment>
<keyword evidence="2" id="KW-1185">Reference proteome</keyword>
<organism evidence="1 2">
    <name type="scientific">Lysinibacillus odysseyi 34hs-1 = NBRC 100172</name>
    <dbReference type="NCBI Taxonomy" id="1220589"/>
    <lineage>
        <taxon>Bacteria</taxon>
        <taxon>Bacillati</taxon>
        <taxon>Bacillota</taxon>
        <taxon>Bacilli</taxon>
        <taxon>Bacillales</taxon>
        <taxon>Bacillaceae</taxon>
        <taxon>Lysinibacillus</taxon>
    </lineage>
</organism>
<dbReference type="RefSeq" id="WP_036154773.1">
    <property type="nucleotide sequence ID" value="NZ_AVCX01000005.1"/>
</dbReference>
<sequence>MVRDDLRSNEKEEFNNVFATIYNVELLFEEEPFFLIDRIAEELNEICGKDVVKMKSMNSRKK</sequence>
<dbReference type="AlphaFoldDB" id="A0A0A3JB57"/>
<reference evidence="1 2" key="1">
    <citation type="submission" date="2014-02" db="EMBL/GenBank/DDBJ databases">
        <title>Draft genome sequence of Lysinibacillus odysseyi NBRC 100172.</title>
        <authorList>
            <person name="Zhang F."/>
            <person name="Wang G."/>
            <person name="Zhang L."/>
        </authorList>
    </citation>
    <scope>NUCLEOTIDE SEQUENCE [LARGE SCALE GENOMIC DNA]</scope>
    <source>
        <strain evidence="1 2">NBRC 100172</strain>
    </source>
</reference>